<gene>
    <name evidence="1" type="ORF">CGZ92_08365</name>
</gene>
<dbReference type="PANTHER" id="PTHR43434:SF25">
    <property type="entry name" value="PHOSPHOGLYCOLATE PHOSPHATASE"/>
    <property type="match status" value="1"/>
</dbReference>
<dbReference type="InterPro" id="IPR036412">
    <property type="entry name" value="HAD-like_sf"/>
</dbReference>
<dbReference type="EMBL" id="NMVI01000018">
    <property type="protein sequence ID" value="OYN86666.1"/>
    <property type="molecule type" value="Genomic_DNA"/>
</dbReference>
<comment type="caution">
    <text evidence="1">The sequence shown here is derived from an EMBL/GenBank/DDBJ whole genome shotgun (WGS) entry which is preliminary data.</text>
</comment>
<evidence type="ECO:0000313" key="1">
    <source>
        <dbReference type="EMBL" id="OYN86666.1"/>
    </source>
</evidence>
<accession>A0A255E572</accession>
<dbReference type="InterPro" id="IPR023198">
    <property type="entry name" value="PGP-like_dom2"/>
</dbReference>
<proteinExistence type="predicted"/>
<dbReference type="InterPro" id="IPR006439">
    <property type="entry name" value="HAD-SF_hydro_IA"/>
</dbReference>
<protein>
    <submittedName>
        <fullName evidence="1">Haloacid dehalogenase</fullName>
    </submittedName>
</protein>
<dbReference type="Pfam" id="PF00702">
    <property type="entry name" value="Hydrolase"/>
    <property type="match status" value="1"/>
</dbReference>
<dbReference type="NCBIfam" id="TIGR01509">
    <property type="entry name" value="HAD-SF-IA-v3"/>
    <property type="match status" value="1"/>
</dbReference>
<dbReference type="NCBIfam" id="TIGR01549">
    <property type="entry name" value="HAD-SF-IA-v1"/>
    <property type="match status" value="1"/>
</dbReference>
<name>A0A255E572_9ACTN</name>
<dbReference type="Gene3D" id="1.10.150.240">
    <property type="entry name" value="Putative phosphatase, domain 2"/>
    <property type="match status" value="1"/>
</dbReference>
<dbReference type="AlphaFoldDB" id="A0A255E572"/>
<dbReference type="InterPro" id="IPR023214">
    <property type="entry name" value="HAD_sf"/>
</dbReference>
<reference evidence="1" key="1">
    <citation type="submission" date="2017-07" db="EMBL/GenBank/DDBJ databases">
        <title>Draft whole genome sequences of clinical Proprionibacteriaceae strains.</title>
        <authorList>
            <person name="Bernier A.-M."/>
            <person name="Bernard K."/>
            <person name="Domingo M.-C."/>
        </authorList>
    </citation>
    <scope>NUCLEOTIDE SEQUENCE [LARGE SCALE GENOMIC DNA]</scope>
    <source>
        <strain evidence="1">NML 160184</strain>
    </source>
</reference>
<dbReference type="Gene3D" id="3.40.50.1000">
    <property type="entry name" value="HAD superfamily/HAD-like"/>
    <property type="match status" value="1"/>
</dbReference>
<dbReference type="GO" id="GO:0006281">
    <property type="term" value="P:DNA repair"/>
    <property type="evidence" value="ECO:0007669"/>
    <property type="project" value="TreeGrafter"/>
</dbReference>
<sequence length="199" mass="21079">MGGTLIDTYPELDAALCRAALGEVTEAGLAEVAELTRVSTGHAIEILAQRHGVPEAELEAANEELKRHWRTHPAPVMDGAVEVMERVRGSGHRNLVVTHRERTSAQGLLDANGLQVDDMICAPDGFPRKPAPDMFLAILNRNRIDPADVLAVGDRMIDVEAAAAVGVAGVLLDTSPTQAASRTGTDTVSSLRELLGGGY</sequence>
<organism evidence="1">
    <name type="scientific">Parenemella sanctibonifatiensis</name>
    <dbReference type="NCBI Taxonomy" id="2016505"/>
    <lineage>
        <taxon>Bacteria</taxon>
        <taxon>Bacillati</taxon>
        <taxon>Actinomycetota</taxon>
        <taxon>Actinomycetes</taxon>
        <taxon>Propionibacteriales</taxon>
        <taxon>Propionibacteriaceae</taxon>
        <taxon>Parenemella</taxon>
    </lineage>
</organism>
<dbReference type="InterPro" id="IPR050155">
    <property type="entry name" value="HAD-like_hydrolase_sf"/>
</dbReference>
<dbReference type="PANTHER" id="PTHR43434">
    <property type="entry name" value="PHOSPHOGLYCOLATE PHOSPHATASE"/>
    <property type="match status" value="1"/>
</dbReference>
<dbReference type="SUPFAM" id="SSF56784">
    <property type="entry name" value="HAD-like"/>
    <property type="match status" value="1"/>
</dbReference>
<dbReference type="GO" id="GO:0005829">
    <property type="term" value="C:cytosol"/>
    <property type="evidence" value="ECO:0007669"/>
    <property type="project" value="TreeGrafter"/>
</dbReference>
<dbReference type="GO" id="GO:0008967">
    <property type="term" value="F:phosphoglycolate phosphatase activity"/>
    <property type="evidence" value="ECO:0007669"/>
    <property type="project" value="TreeGrafter"/>
</dbReference>
<dbReference type="Proteomes" id="UP000216533">
    <property type="component" value="Unassembled WGS sequence"/>
</dbReference>